<feature type="compositionally biased region" description="Basic and acidic residues" evidence="11">
    <location>
        <begin position="811"/>
        <end position="837"/>
    </location>
</feature>
<dbReference type="InterPro" id="IPR003959">
    <property type="entry name" value="ATPase_AAA_core"/>
</dbReference>
<evidence type="ECO:0000313" key="16">
    <source>
        <dbReference type="Proteomes" id="UP000029714"/>
    </source>
</evidence>
<dbReference type="Pfam" id="PF02190">
    <property type="entry name" value="LON_substr_bdg"/>
    <property type="match status" value="1"/>
</dbReference>
<evidence type="ECO:0000256" key="6">
    <source>
        <dbReference type="PIRNR" id="PIRNR001174"/>
    </source>
</evidence>
<comment type="caution">
    <text evidence="15">The sequence shown here is derived from an EMBL/GenBank/DDBJ whole genome shotgun (WGS) entry which is preliminary data.</text>
</comment>
<dbReference type="SUPFAM" id="SSF54211">
    <property type="entry name" value="Ribosomal protein S5 domain 2-like"/>
    <property type="match status" value="2"/>
</dbReference>
<evidence type="ECO:0000256" key="2">
    <source>
        <dbReference type="ARBA" id="ARBA00022741"/>
    </source>
</evidence>
<evidence type="ECO:0000256" key="11">
    <source>
        <dbReference type="SAM" id="MobiDB-lite"/>
    </source>
</evidence>
<dbReference type="SUPFAM" id="SSF88697">
    <property type="entry name" value="PUA domain-like"/>
    <property type="match status" value="1"/>
</dbReference>
<reference evidence="15 16" key="2">
    <citation type="journal article" date="2016" name="Infect. Immun.">
        <title>Helicobacter saguini, a Novel Helicobacter Isolated from Cotton-Top Tamarins with Ulcerative Colitis, Has Proinflammatory Properties and Induces Typhlocolitis and Dysplasia in Gnotobiotic IL-10-/- Mice.</title>
        <authorList>
            <person name="Shen Z."/>
            <person name="Mannion A."/>
            <person name="Whary M.T."/>
            <person name="Muthupalani S."/>
            <person name="Sheh A."/>
            <person name="Feng Y."/>
            <person name="Gong G."/>
            <person name="Vandamme P."/>
            <person name="Holcombe H.R."/>
            <person name="Paster B.J."/>
            <person name="Fox J.G."/>
        </authorList>
    </citation>
    <scope>NUCLEOTIDE SEQUENCE [LARGE SCALE GENOMIC DNA]</scope>
    <source>
        <strain evidence="15 16">MIT 97-6194</strain>
    </source>
</reference>
<evidence type="ECO:0000313" key="15">
    <source>
        <dbReference type="EMBL" id="TLD95968.1"/>
    </source>
</evidence>
<feature type="domain" description="Lon N-terminal" evidence="13">
    <location>
        <begin position="9"/>
        <end position="198"/>
    </location>
</feature>
<dbReference type="PROSITE" id="PS51787">
    <property type="entry name" value="LON_N"/>
    <property type="match status" value="1"/>
</dbReference>
<keyword evidence="4 6" id="KW-0720">Serine protease</keyword>
<feature type="region of interest" description="Disordered" evidence="11">
    <location>
        <begin position="763"/>
        <end position="846"/>
    </location>
</feature>
<dbReference type="SMART" id="SM00382">
    <property type="entry name" value="AAA"/>
    <property type="match status" value="1"/>
</dbReference>
<dbReference type="Proteomes" id="UP000477070">
    <property type="component" value="Unassembled WGS sequence"/>
</dbReference>
<dbReference type="InterPro" id="IPR003111">
    <property type="entry name" value="Lon_prtase_N"/>
</dbReference>
<evidence type="ECO:0000256" key="3">
    <source>
        <dbReference type="ARBA" id="ARBA00022801"/>
    </source>
</evidence>
<dbReference type="InterPro" id="IPR054594">
    <property type="entry name" value="Lon_lid"/>
</dbReference>
<proteinExistence type="inferred from homology"/>
<dbReference type="SMART" id="SM00464">
    <property type="entry name" value="LON"/>
    <property type="match status" value="1"/>
</dbReference>
<evidence type="ECO:0000313" key="14">
    <source>
        <dbReference type="EMBL" id="MWV68486.1"/>
    </source>
</evidence>
<comment type="similarity">
    <text evidence="6 9 10">Belongs to the peptidase S16 family.</text>
</comment>
<accession>A0A347VQR1</accession>
<dbReference type="GO" id="GO:0016887">
    <property type="term" value="F:ATP hydrolysis activity"/>
    <property type="evidence" value="ECO:0007669"/>
    <property type="project" value="InterPro"/>
</dbReference>
<keyword evidence="1 6" id="KW-0645">Protease</keyword>
<dbReference type="Gene3D" id="3.40.50.300">
    <property type="entry name" value="P-loop containing nucleotide triphosphate hydrolases"/>
    <property type="match status" value="1"/>
</dbReference>
<keyword evidence="6" id="KW-0963">Cytoplasm</keyword>
<evidence type="ECO:0000259" key="12">
    <source>
        <dbReference type="PROSITE" id="PS51786"/>
    </source>
</evidence>
<dbReference type="OrthoDB" id="9803599at2"/>
<dbReference type="GO" id="GO:0005524">
    <property type="term" value="F:ATP binding"/>
    <property type="evidence" value="ECO:0007669"/>
    <property type="project" value="UniProtKB-KW"/>
</dbReference>
<dbReference type="RefSeq" id="WP_034570803.1">
    <property type="nucleotide sequence ID" value="NZ_JRMP02000001.1"/>
</dbReference>
<keyword evidence="2 6" id="KW-0547">Nucleotide-binding</keyword>
<keyword evidence="16" id="KW-1185">Reference proteome</keyword>
<comment type="subcellular location">
    <subcellularLocation>
        <location evidence="6">Cytoplasm</location>
    </subcellularLocation>
</comment>
<feature type="binding site" evidence="8">
    <location>
        <begin position="414"/>
        <end position="421"/>
    </location>
    <ligand>
        <name>ATP</name>
        <dbReference type="ChEBI" id="CHEBI:30616"/>
    </ligand>
</feature>
<dbReference type="PIRSF" id="PIRSF001174">
    <property type="entry name" value="Lon_proteas"/>
    <property type="match status" value="1"/>
</dbReference>
<dbReference type="GO" id="GO:0004176">
    <property type="term" value="F:ATP-dependent peptidase activity"/>
    <property type="evidence" value="ECO:0007669"/>
    <property type="project" value="UniProtKB-UniRule"/>
</dbReference>
<dbReference type="InterPro" id="IPR004815">
    <property type="entry name" value="Lon_bac/euk-typ"/>
</dbReference>
<dbReference type="InterPro" id="IPR014721">
    <property type="entry name" value="Ribsml_uS5_D2-typ_fold_subgr"/>
</dbReference>
<evidence type="ECO:0000256" key="10">
    <source>
        <dbReference type="RuleBase" id="RU000591"/>
    </source>
</evidence>
<dbReference type="PRINTS" id="PR00830">
    <property type="entry name" value="ENDOLAPTASE"/>
</dbReference>
<dbReference type="PANTHER" id="PTHR43718:SF2">
    <property type="entry name" value="LON PROTEASE HOMOLOG, MITOCHONDRIAL"/>
    <property type="match status" value="1"/>
</dbReference>
<dbReference type="InterPro" id="IPR008268">
    <property type="entry name" value="Peptidase_S16_AS"/>
</dbReference>
<reference evidence="15 16" key="1">
    <citation type="journal article" date="2014" name="Genome Announc.">
        <title>Draft genome sequences of eight enterohepatic helicobacter species isolated from both laboratory and wild rodents.</title>
        <authorList>
            <person name="Sheh A."/>
            <person name="Shen Z."/>
            <person name="Fox J.G."/>
        </authorList>
    </citation>
    <scope>NUCLEOTIDE SEQUENCE [LARGE SCALE GENOMIC DNA]</scope>
    <source>
        <strain evidence="15 16">MIT 97-6194</strain>
    </source>
</reference>
<dbReference type="Gene3D" id="1.20.58.1480">
    <property type="match status" value="1"/>
</dbReference>
<dbReference type="PROSITE" id="PS01046">
    <property type="entry name" value="LON_SER"/>
    <property type="match status" value="1"/>
</dbReference>
<dbReference type="NCBIfam" id="TIGR00763">
    <property type="entry name" value="lon"/>
    <property type="match status" value="1"/>
</dbReference>
<dbReference type="Gene3D" id="1.20.5.5270">
    <property type="match status" value="1"/>
</dbReference>
<evidence type="ECO:0000256" key="7">
    <source>
        <dbReference type="PIRSR" id="PIRSR001174-1"/>
    </source>
</evidence>
<dbReference type="PROSITE" id="PS51786">
    <property type="entry name" value="LON_PROTEOLYTIC"/>
    <property type="match status" value="1"/>
</dbReference>
<dbReference type="AlphaFoldDB" id="A0A347VQR1"/>
<dbReference type="InterPro" id="IPR046336">
    <property type="entry name" value="Lon_prtase_N_sf"/>
</dbReference>
<name>A0A347VQR1_9HELI</name>
<keyword evidence="3 6" id="KW-0378">Hydrolase</keyword>
<feature type="compositionally biased region" description="Basic and acidic residues" evidence="11">
    <location>
        <begin position="763"/>
        <end position="780"/>
    </location>
</feature>
<reference evidence="14 17" key="4">
    <citation type="submission" date="2019-12" db="EMBL/GenBank/DDBJ databases">
        <title>Multi-Generational Helicobacter saguini Isolates.</title>
        <authorList>
            <person name="Mannion A."/>
            <person name="Shen Z."/>
            <person name="Fox J.G."/>
        </authorList>
    </citation>
    <scope>NUCLEOTIDE SEQUENCE [LARGE SCALE GENOMIC DNA]</scope>
    <source>
        <strain evidence="14">16-048</strain>
        <strain evidence="17">16-048 (F4)</strain>
    </source>
</reference>
<feature type="compositionally biased region" description="Polar residues" evidence="11">
    <location>
        <begin position="781"/>
        <end position="800"/>
    </location>
</feature>
<evidence type="ECO:0000256" key="4">
    <source>
        <dbReference type="ARBA" id="ARBA00022825"/>
    </source>
</evidence>
<sequence length="942" mass="105015">MQKEKQLKLPVIVEDEMFVFPFIITPIFISDKANMAAVANAKEGDEVFVVCAKNNAAKDDMPFYDVGVVGKVMRHVSLPDGRIKILFQGISKGRINEILNLEPLEASVNIITYKESNPRALQALLAVFLEKVNALAHLSQNISSELLNNIEGTDNPNKAIDLITPALRLKKEQSYKLFSSDDTEERLMLATQMVLEEIETQKLQKDIKSKVHTKMDQINREFFLKEQLKQIQKELGIDKQRDEEITQYYAKLEELKPGMSEDAYKEIKKQIDRLSRSHPDSSDANMVQNYVEWVLEIPFTSISHKALSIKNVASQLNSDHYSLEEPKERIIEYFGVKELLAKRLKEDSKKDTKKDSKKSANEDAKLIELNKKLASIRSKKGLESPLPESSEKVEDSKEIAINDKHKGTILCFYGPPGVGKTSLANSIALALNRPLVRIALGGLEDVNELRGHRRTYLGSMPGRIVQGLIDSKKMNPVMVLDEIDKITRGVRGDPTSVLLEILDPEQNVSFRDYYTNFSIDLSQVVFIATANDISMIPAPLRDRMEFIEISSYTPQEKYEIAKKYLIPQEAKNHGLRDNEVKISKEAIELMIHNYTREAGVRNLRRKIAQIMRKCAVEILSDSTSKVSSPTLAGKNHSVPPTLAGVARGGVKSTTKTKKDSKDSIESKPINITAKDLPKYLKKIVFEIDKADREPRKGVVNGLAWTAVGGDVLKVEAISLLGKGNLKLTGQLGDVMKESAYIAYSVVKNRLDNELLSSLRDFSQEKAKQSTKDSKNIESKTTKANHSSPTLAGDATFNSPTLAGGVKSTTKTKKDSKDSESKDDFKSPTEKLDIHLHVPEGATPKDGPSAGITMACAIASILFDKQVKQDVAMTGELNLSGEVLPIGGLKEKLIAAYKAEIKRALIPLKNYKRDLDDIPDEVKKHLQIIPVKTIDEVFSNVLI</sequence>
<gene>
    <name evidence="15" type="primary">lon</name>
    <name evidence="14" type="ORF">DCO61_00175</name>
    <name evidence="15" type="ORF">LS64_000990</name>
</gene>
<dbReference type="GO" id="GO:0005737">
    <property type="term" value="C:cytoplasm"/>
    <property type="evidence" value="ECO:0007669"/>
    <property type="project" value="UniProtKB-SubCell"/>
</dbReference>
<evidence type="ECO:0000256" key="5">
    <source>
        <dbReference type="ARBA" id="ARBA00022840"/>
    </source>
</evidence>
<feature type="domain" description="Lon proteolytic" evidence="12">
    <location>
        <begin position="693"/>
        <end position="942"/>
    </location>
</feature>
<dbReference type="GO" id="GO:0004252">
    <property type="term" value="F:serine-type endopeptidase activity"/>
    <property type="evidence" value="ECO:0007669"/>
    <property type="project" value="UniProtKB-UniRule"/>
</dbReference>
<feature type="active site" evidence="7 9">
    <location>
        <position position="891"/>
    </location>
</feature>
<dbReference type="GO" id="GO:0006515">
    <property type="term" value="P:protein quality control for misfolded or incompletely synthesized proteins"/>
    <property type="evidence" value="ECO:0007669"/>
    <property type="project" value="TreeGrafter"/>
</dbReference>
<dbReference type="PANTHER" id="PTHR43718">
    <property type="entry name" value="LON PROTEASE"/>
    <property type="match status" value="1"/>
</dbReference>
<evidence type="ECO:0000313" key="17">
    <source>
        <dbReference type="Proteomes" id="UP000477070"/>
    </source>
</evidence>
<dbReference type="Proteomes" id="UP000029714">
    <property type="component" value="Unassembled WGS sequence"/>
</dbReference>
<organism evidence="15 16">
    <name type="scientific">Helicobacter saguini</name>
    <dbReference type="NCBI Taxonomy" id="1548018"/>
    <lineage>
        <taxon>Bacteria</taxon>
        <taxon>Pseudomonadati</taxon>
        <taxon>Campylobacterota</taxon>
        <taxon>Epsilonproteobacteria</taxon>
        <taxon>Campylobacterales</taxon>
        <taxon>Helicobacteraceae</taxon>
        <taxon>Helicobacter</taxon>
    </lineage>
</organism>
<dbReference type="Gene3D" id="2.30.130.40">
    <property type="entry name" value="LON domain-like"/>
    <property type="match status" value="1"/>
</dbReference>
<dbReference type="InterPro" id="IPR008269">
    <property type="entry name" value="Lon_proteolytic"/>
</dbReference>
<dbReference type="EMBL" id="JRMP02000001">
    <property type="protein sequence ID" value="TLD95968.1"/>
    <property type="molecule type" value="Genomic_DNA"/>
</dbReference>
<dbReference type="Pfam" id="PF22667">
    <property type="entry name" value="Lon_lid"/>
    <property type="match status" value="1"/>
</dbReference>
<dbReference type="CDD" id="cd19500">
    <property type="entry name" value="RecA-like_Lon"/>
    <property type="match status" value="1"/>
</dbReference>
<dbReference type="Pfam" id="PF00004">
    <property type="entry name" value="AAA"/>
    <property type="match status" value="1"/>
</dbReference>
<dbReference type="InterPro" id="IPR020568">
    <property type="entry name" value="Ribosomal_Su5_D2-typ_SF"/>
</dbReference>
<dbReference type="InterPro" id="IPR003593">
    <property type="entry name" value="AAA+_ATPase"/>
</dbReference>
<dbReference type="InterPro" id="IPR027065">
    <property type="entry name" value="Lon_Prtase"/>
</dbReference>
<dbReference type="InterPro" id="IPR015947">
    <property type="entry name" value="PUA-like_sf"/>
</dbReference>
<feature type="active site" evidence="7 9">
    <location>
        <position position="848"/>
    </location>
</feature>
<dbReference type="EC" id="3.4.21.53" evidence="6"/>
<dbReference type="EMBL" id="QBIU01000001">
    <property type="protein sequence ID" value="MWV68486.1"/>
    <property type="molecule type" value="Genomic_DNA"/>
</dbReference>
<comment type="subunit">
    <text evidence="6">Homohexamer. Organized in a ring with a central cavity.</text>
</comment>
<evidence type="ECO:0000256" key="9">
    <source>
        <dbReference type="PROSITE-ProRule" id="PRU01122"/>
    </source>
</evidence>
<dbReference type="InterPro" id="IPR027417">
    <property type="entry name" value="P-loop_NTPase"/>
</dbReference>
<dbReference type="SUPFAM" id="SSF52540">
    <property type="entry name" value="P-loop containing nucleoside triphosphate hydrolases"/>
    <property type="match status" value="1"/>
</dbReference>
<dbReference type="Gene3D" id="3.30.230.10">
    <property type="match status" value="1"/>
</dbReference>
<evidence type="ECO:0000259" key="13">
    <source>
        <dbReference type="PROSITE" id="PS51787"/>
    </source>
</evidence>
<evidence type="ECO:0000256" key="1">
    <source>
        <dbReference type="ARBA" id="ARBA00022670"/>
    </source>
</evidence>
<protein>
    <recommendedName>
        <fullName evidence="6">Lon protease</fullName>
        <ecNumber evidence="6">3.4.21.53</ecNumber>
    </recommendedName>
</protein>
<comment type="catalytic activity">
    <reaction evidence="6 9">
        <text>Hydrolysis of proteins in presence of ATP.</text>
        <dbReference type="EC" id="3.4.21.53"/>
    </reaction>
</comment>
<reference evidence="15" key="3">
    <citation type="submission" date="2018-04" db="EMBL/GenBank/DDBJ databases">
        <authorList>
            <person name="Sheh A."/>
            <person name="Shen Z."/>
            <person name="Mannion A.J."/>
            <person name="Fox J.G."/>
        </authorList>
    </citation>
    <scope>NUCLEOTIDE SEQUENCE</scope>
    <source>
        <strain evidence="15">MIT 97-6194</strain>
    </source>
</reference>
<dbReference type="Pfam" id="PF05362">
    <property type="entry name" value="Lon_C"/>
    <property type="match status" value="2"/>
</dbReference>
<keyword evidence="5 6" id="KW-0067">ATP-binding</keyword>
<evidence type="ECO:0000256" key="8">
    <source>
        <dbReference type="PIRSR" id="PIRSR001174-2"/>
    </source>
</evidence>
<dbReference type="Gene3D" id="1.10.8.60">
    <property type="match status" value="1"/>
</dbReference>